<dbReference type="EMBL" id="KN880483">
    <property type="protein sequence ID" value="KIY69504.1"/>
    <property type="molecule type" value="Genomic_DNA"/>
</dbReference>
<proteinExistence type="predicted"/>
<dbReference type="Proteomes" id="UP000054007">
    <property type="component" value="Unassembled WGS sequence"/>
</dbReference>
<accession>A0A0D7BHA9</accession>
<dbReference type="SUPFAM" id="SSF52047">
    <property type="entry name" value="RNI-like"/>
    <property type="match status" value="1"/>
</dbReference>
<evidence type="ECO:0000313" key="2">
    <source>
        <dbReference type="Proteomes" id="UP000054007"/>
    </source>
</evidence>
<dbReference type="AlphaFoldDB" id="A0A0D7BHA9"/>
<evidence type="ECO:0000313" key="1">
    <source>
        <dbReference type="EMBL" id="KIY69504.1"/>
    </source>
</evidence>
<name>A0A0D7BHA9_9AGAR</name>
<gene>
    <name evidence="1" type="ORF">CYLTODRAFT_452594</name>
</gene>
<reference evidence="1 2" key="1">
    <citation type="journal article" date="2015" name="Fungal Genet. Biol.">
        <title>Evolution of novel wood decay mechanisms in Agaricales revealed by the genome sequences of Fistulina hepatica and Cylindrobasidium torrendii.</title>
        <authorList>
            <person name="Floudas D."/>
            <person name="Held B.W."/>
            <person name="Riley R."/>
            <person name="Nagy L.G."/>
            <person name="Koehler G."/>
            <person name="Ransdell A.S."/>
            <person name="Younus H."/>
            <person name="Chow J."/>
            <person name="Chiniquy J."/>
            <person name="Lipzen A."/>
            <person name="Tritt A."/>
            <person name="Sun H."/>
            <person name="Haridas S."/>
            <person name="LaButti K."/>
            <person name="Ohm R.A."/>
            <person name="Kues U."/>
            <person name="Blanchette R.A."/>
            <person name="Grigoriev I.V."/>
            <person name="Minto R.E."/>
            <person name="Hibbett D.S."/>
        </authorList>
    </citation>
    <scope>NUCLEOTIDE SEQUENCE [LARGE SCALE GENOMIC DNA]</scope>
    <source>
        <strain evidence="1 2">FP15055 ss-10</strain>
    </source>
</reference>
<organism evidence="1 2">
    <name type="scientific">Cylindrobasidium torrendii FP15055 ss-10</name>
    <dbReference type="NCBI Taxonomy" id="1314674"/>
    <lineage>
        <taxon>Eukaryota</taxon>
        <taxon>Fungi</taxon>
        <taxon>Dikarya</taxon>
        <taxon>Basidiomycota</taxon>
        <taxon>Agaricomycotina</taxon>
        <taxon>Agaricomycetes</taxon>
        <taxon>Agaricomycetidae</taxon>
        <taxon>Agaricales</taxon>
        <taxon>Marasmiineae</taxon>
        <taxon>Physalacriaceae</taxon>
        <taxon>Cylindrobasidium</taxon>
    </lineage>
</organism>
<protein>
    <submittedName>
        <fullName evidence="1">Uncharacterized protein</fullName>
    </submittedName>
</protein>
<keyword evidence="2" id="KW-1185">Reference proteome</keyword>
<sequence>MSYLDISVPLQTLPSTLSPDLHDVIVDIVAQSPGKFSRQDLINCALVSTTFRRRAQHHILARIVLNFNERADSIRDRLEVCLSSPWSVGSHVREVLVVEAVTEEDWKLCGEFMAQFTSLETLVLVRCRSLSYMATPGMVMRLKTIVELRLCFIDFSTEPFNVMSATPMESLRELDITKIPTNQATDGQLHAPLKLPHNLTKIRFFEVDTSFASQVLEAAVGNKYPLEELLVSPAVPIPLGFPAPKTLTCVHGERADNDPLGTHESTQMLHPHYTPVISGAHRVRIRINMHTDPRVLTKYMATLNLWTTHLHRPLGLKELSISLWTWPDLKLKDMWPYVDDVLEGLADFGLRLVEVRVVIPCSAEAIEEAFPKLKRKGILKMILDEFV</sequence>